<keyword evidence="2" id="KW-1185">Reference proteome</keyword>
<evidence type="ECO:0000313" key="1">
    <source>
        <dbReference type="EMBL" id="CRI34304.1"/>
    </source>
</evidence>
<sequence length="90" mass="10049">MTLVKYKNTCCSVFRQHVCSYLKLQSSAQRLAFYQNCPCAFFDIKSAIIAGIVAQIHGDNSPTSLFIQIHSVPKLAISEQPNCAHFGLER</sequence>
<evidence type="ECO:0000313" key="2">
    <source>
        <dbReference type="Proteomes" id="UP000046090"/>
    </source>
</evidence>
<organism evidence="1 2">
    <name type="scientific">Helicobacter heilmannii</name>
    <dbReference type="NCBI Taxonomy" id="35817"/>
    <lineage>
        <taxon>Bacteria</taxon>
        <taxon>Pseudomonadati</taxon>
        <taxon>Campylobacterota</taxon>
        <taxon>Epsilonproteobacteria</taxon>
        <taxon>Campylobacterales</taxon>
        <taxon>Helicobacteraceae</taxon>
        <taxon>Helicobacter</taxon>
    </lineage>
</organism>
<dbReference type="AlphaFoldDB" id="A0A0K2XML2"/>
<accession>A0A0K2XML2</accession>
<gene>
    <name evidence="1" type="ORF">HHE01_11500</name>
</gene>
<protein>
    <submittedName>
        <fullName evidence="1">Uncharacterized protein</fullName>
    </submittedName>
</protein>
<dbReference type="EMBL" id="CDMK01000001">
    <property type="protein sequence ID" value="CRI34304.1"/>
    <property type="molecule type" value="Genomic_DNA"/>
</dbReference>
<name>A0A0K2XML2_HELHE</name>
<dbReference type="Proteomes" id="UP000046090">
    <property type="component" value="Unassembled WGS sequence"/>
</dbReference>
<reference evidence="2" key="1">
    <citation type="submission" date="2014-12" db="EMBL/GenBank/DDBJ databases">
        <authorList>
            <person name="Smet A."/>
        </authorList>
    </citation>
    <scope>NUCLEOTIDE SEQUENCE [LARGE SCALE GENOMIC DNA]</scope>
</reference>
<proteinExistence type="predicted"/>